<dbReference type="GO" id="GO:0046872">
    <property type="term" value="F:metal ion binding"/>
    <property type="evidence" value="ECO:0007669"/>
    <property type="project" value="InterPro"/>
</dbReference>
<feature type="domain" description="Rubrerythrin diiron-binding" evidence="1">
    <location>
        <begin position="5"/>
        <end position="140"/>
    </location>
</feature>
<dbReference type="Proteomes" id="UP000006176">
    <property type="component" value="Chromosome"/>
</dbReference>
<accession>I3XVW4</accession>
<organism evidence="2 3">
    <name type="scientific">Sulfurospirillum barnesii (strain ATCC 700032 / DSM 10660 / SES-3)</name>
    <dbReference type="NCBI Taxonomy" id="760154"/>
    <lineage>
        <taxon>Bacteria</taxon>
        <taxon>Pseudomonadati</taxon>
        <taxon>Campylobacterota</taxon>
        <taxon>Epsilonproteobacteria</taxon>
        <taxon>Campylobacterales</taxon>
        <taxon>Sulfurospirillaceae</taxon>
        <taxon>Sulfurospirillum</taxon>
    </lineage>
</organism>
<proteinExistence type="predicted"/>
<dbReference type="GO" id="GO:0016491">
    <property type="term" value="F:oxidoreductase activity"/>
    <property type="evidence" value="ECO:0007669"/>
    <property type="project" value="InterPro"/>
</dbReference>
<keyword evidence="3" id="KW-1185">Reference proteome</keyword>
<dbReference type="PATRIC" id="fig|760154.4.peg.783"/>
<dbReference type="InterPro" id="IPR003251">
    <property type="entry name" value="Rr_diiron-bd_dom"/>
</dbReference>
<dbReference type="AlphaFoldDB" id="I3XVW4"/>
<name>I3XVW4_SULBS</name>
<sequence>MNVYEYAMKVEKDGEKYYRDLASKTDDVGLKSILTMLAEEEVKHYIVFDKMNKKEAMPTQASVDVFKSAKTIFEKLREENKACTFSDDQIDFYKSALRSEENSYKFYVEKASMLEDEEQKAIFMRIAEEERQHMVLLENLIEYISFPQRWLENAEFNQMDGGKTIFGQTIH</sequence>
<evidence type="ECO:0000313" key="2">
    <source>
        <dbReference type="EMBL" id="AFL68088.1"/>
    </source>
</evidence>
<dbReference type="CDD" id="cd01045">
    <property type="entry name" value="Ferritin_like_AB"/>
    <property type="match status" value="1"/>
</dbReference>
<evidence type="ECO:0000313" key="3">
    <source>
        <dbReference type="Proteomes" id="UP000006176"/>
    </source>
</evidence>
<dbReference type="SUPFAM" id="SSF47240">
    <property type="entry name" value="Ferritin-like"/>
    <property type="match status" value="1"/>
</dbReference>
<gene>
    <name evidence="2" type="ordered locus">Sulba_0784</name>
</gene>
<evidence type="ECO:0000259" key="1">
    <source>
        <dbReference type="Pfam" id="PF02915"/>
    </source>
</evidence>
<dbReference type="STRING" id="760154.Sulba_0784"/>
<dbReference type="eggNOG" id="COG1633">
    <property type="taxonomic scope" value="Bacteria"/>
</dbReference>
<dbReference type="OrthoDB" id="9792569at2"/>
<dbReference type="RefSeq" id="WP_014768968.1">
    <property type="nucleotide sequence ID" value="NC_018002.1"/>
</dbReference>
<dbReference type="InterPro" id="IPR009078">
    <property type="entry name" value="Ferritin-like_SF"/>
</dbReference>
<dbReference type="HOGENOM" id="CLU_125830_3_0_7"/>
<dbReference type="InterPro" id="IPR012347">
    <property type="entry name" value="Ferritin-like"/>
</dbReference>
<dbReference type="Pfam" id="PF02915">
    <property type="entry name" value="Rubrerythrin"/>
    <property type="match status" value="1"/>
</dbReference>
<dbReference type="PANTHER" id="PTHR33531:SF7">
    <property type="entry name" value="HYPOTHETICAL MEMBRANE PROTEIN, CONSERVED"/>
    <property type="match status" value="1"/>
</dbReference>
<dbReference type="PANTHER" id="PTHR33531">
    <property type="entry name" value="RUBRERYTHRIN SUBFAMILY"/>
    <property type="match status" value="1"/>
</dbReference>
<reference evidence="2 3" key="1">
    <citation type="submission" date="2012-06" db="EMBL/GenBank/DDBJ databases">
        <title>Complete sequence of Sulfurospirillum barnesii SES-3.</title>
        <authorList>
            <consortium name="US DOE Joint Genome Institute"/>
            <person name="Lucas S."/>
            <person name="Han J."/>
            <person name="Lapidus A."/>
            <person name="Cheng J.-F."/>
            <person name="Goodwin L."/>
            <person name="Pitluck S."/>
            <person name="Peters L."/>
            <person name="Ovchinnikova G."/>
            <person name="Lu M."/>
            <person name="Detter J.C."/>
            <person name="Han C."/>
            <person name="Tapia R."/>
            <person name="Land M."/>
            <person name="Hauser L."/>
            <person name="Kyrpides N."/>
            <person name="Ivanova N."/>
            <person name="Pagani I."/>
            <person name="Stolz J."/>
            <person name="Arkin A."/>
            <person name="Dehal P."/>
            <person name="Oremland R."/>
            <person name="Saltikov C."/>
            <person name="Basu P."/>
            <person name="Hollibaugh J."/>
            <person name="Newman D."/>
            <person name="Stolyar S."/>
            <person name="Hazen T."/>
            <person name="Woyke T."/>
        </authorList>
    </citation>
    <scope>NUCLEOTIDE SEQUENCE [LARGE SCALE GENOMIC DNA]</scope>
    <source>
        <strain evidence="3">ATCC 700032 / DSM 10660 / SES-3</strain>
    </source>
</reference>
<dbReference type="KEGG" id="sba:Sulba_0784"/>
<dbReference type="Gene3D" id="1.20.1260.10">
    <property type="match status" value="1"/>
</dbReference>
<dbReference type="EMBL" id="CP003333">
    <property type="protein sequence ID" value="AFL68088.1"/>
    <property type="molecule type" value="Genomic_DNA"/>
</dbReference>
<protein>
    <recommendedName>
        <fullName evidence="1">Rubrerythrin diiron-binding domain-containing protein</fullName>
    </recommendedName>
</protein>